<evidence type="ECO:0000256" key="1">
    <source>
        <dbReference type="SAM" id="SignalP"/>
    </source>
</evidence>
<sequence>MKFSLAVIISCMAVPTVHAIPATKVSIAPAATTSSVPPAQAFALVINDLETLGGLFTKIVSDASSIPRSGIQAIDATHADAEAIHLFFEDANTNLNELPPGSLVSSQTEEILELYSGLVNGILSYLNSVAQNADFFKTLSGTSTITTDLLNSAASCEQFESALITASSTNIQVTSQIIQTFRPVDEARQSALDALSEL</sequence>
<accession>A0A8H8CK94</accession>
<feature type="signal peptide" evidence="1">
    <location>
        <begin position="1"/>
        <end position="19"/>
    </location>
</feature>
<gene>
    <name evidence="2" type="ORF">JR316_006733</name>
</gene>
<organism evidence="2">
    <name type="scientific">Psilocybe cubensis</name>
    <name type="common">Psychedelic mushroom</name>
    <name type="synonym">Stropharia cubensis</name>
    <dbReference type="NCBI Taxonomy" id="181762"/>
    <lineage>
        <taxon>Eukaryota</taxon>
        <taxon>Fungi</taxon>
        <taxon>Dikarya</taxon>
        <taxon>Basidiomycota</taxon>
        <taxon>Agaricomycotina</taxon>
        <taxon>Agaricomycetes</taxon>
        <taxon>Agaricomycetidae</taxon>
        <taxon>Agaricales</taxon>
        <taxon>Agaricineae</taxon>
        <taxon>Strophariaceae</taxon>
        <taxon>Psilocybe</taxon>
    </lineage>
</organism>
<dbReference type="AlphaFoldDB" id="A0A8H8CK94"/>
<proteinExistence type="predicted"/>
<feature type="chain" id="PRO_5034818115" evidence="1">
    <location>
        <begin position="20"/>
        <end position="198"/>
    </location>
</feature>
<name>A0A8H8CK94_PSICU</name>
<evidence type="ECO:0000313" key="2">
    <source>
        <dbReference type="EMBL" id="KAG5168140.1"/>
    </source>
</evidence>
<comment type="caution">
    <text evidence="2">The sequence shown here is derived from an EMBL/GenBank/DDBJ whole genome shotgun (WGS) entry which is preliminary data.</text>
</comment>
<protein>
    <submittedName>
        <fullName evidence="2">Uncharacterized protein</fullName>
    </submittedName>
</protein>
<reference evidence="2" key="1">
    <citation type="submission" date="2021-02" db="EMBL/GenBank/DDBJ databases">
        <title>Psilocybe cubensis genome.</title>
        <authorList>
            <person name="Mckernan K.J."/>
            <person name="Crawford S."/>
            <person name="Trippe A."/>
            <person name="Kane L.T."/>
            <person name="Mclaughlin S."/>
        </authorList>
    </citation>
    <scope>NUCLEOTIDE SEQUENCE [LARGE SCALE GENOMIC DNA]</scope>
    <source>
        <strain evidence="2">MGC-MH-2018</strain>
    </source>
</reference>
<dbReference type="EMBL" id="JAFIQS010000006">
    <property type="protein sequence ID" value="KAG5168140.1"/>
    <property type="molecule type" value="Genomic_DNA"/>
</dbReference>
<keyword evidence="1" id="KW-0732">Signal</keyword>